<protein>
    <submittedName>
        <fullName evidence="1">Uncharacterized protein</fullName>
    </submittedName>
</protein>
<proteinExistence type="predicted"/>
<reference evidence="1 2" key="1">
    <citation type="submission" date="2021-03" db="EMBL/GenBank/DDBJ databases">
        <authorList>
            <person name="King G.J."/>
            <person name="Bancroft I."/>
            <person name="Baten A."/>
            <person name="Bloomfield J."/>
            <person name="Borpatragohain P."/>
            <person name="He Z."/>
            <person name="Irish N."/>
            <person name="Irwin J."/>
            <person name="Liu K."/>
            <person name="Mauleon R.P."/>
            <person name="Moore J."/>
            <person name="Morris R."/>
            <person name="Ostergaard L."/>
            <person name="Wang B."/>
            <person name="Wells R."/>
        </authorList>
    </citation>
    <scope>NUCLEOTIDE SEQUENCE [LARGE SCALE GENOMIC DNA]</scope>
    <source>
        <strain evidence="1">R-o-18</strain>
        <tissue evidence="1">Leaf</tissue>
    </source>
</reference>
<keyword evidence="2" id="KW-1185">Reference proteome</keyword>
<organism evidence="1 2">
    <name type="scientific">Brassica rapa subsp. trilocularis</name>
    <dbReference type="NCBI Taxonomy" id="1813537"/>
    <lineage>
        <taxon>Eukaryota</taxon>
        <taxon>Viridiplantae</taxon>
        <taxon>Streptophyta</taxon>
        <taxon>Embryophyta</taxon>
        <taxon>Tracheophyta</taxon>
        <taxon>Spermatophyta</taxon>
        <taxon>Magnoliopsida</taxon>
        <taxon>eudicotyledons</taxon>
        <taxon>Gunneridae</taxon>
        <taxon>Pentapetalae</taxon>
        <taxon>rosids</taxon>
        <taxon>malvids</taxon>
        <taxon>Brassicales</taxon>
        <taxon>Brassicaceae</taxon>
        <taxon>Brassiceae</taxon>
        <taxon>Brassica</taxon>
    </lineage>
</organism>
<sequence length="142" mass="15629">MSRVWCLDINRWYLCTSIDINLHLSRHLLISIVSTDAHRSIVLPLVDFYVVSSVSIIGCKDFRQVSGAAGSVTKIGQASMNQNLMVVATKFCSLLFDLYPRVLCESEPSRLPPPSPVSNSFIGVFMNQALMVLATKSCSDSS</sequence>
<dbReference type="Proteomes" id="UP000823674">
    <property type="component" value="Chromosome A05"/>
</dbReference>
<evidence type="ECO:0000313" key="1">
    <source>
        <dbReference type="EMBL" id="KAG5397579.1"/>
    </source>
</evidence>
<dbReference type="EMBL" id="JADBGQ010000005">
    <property type="protein sequence ID" value="KAG5397579.1"/>
    <property type="molecule type" value="Genomic_DNA"/>
</dbReference>
<accession>A0ABQ7MFP9</accession>
<comment type="caution">
    <text evidence="1">The sequence shown here is derived from an EMBL/GenBank/DDBJ whole genome shotgun (WGS) entry which is preliminary data.</text>
</comment>
<gene>
    <name evidence="1" type="primary">A05g505590.1_BraROA</name>
    <name evidence="1" type="ORF">IGI04_019393</name>
</gene>
<evidence type="ECO:0000313" key="2">
    <source>
        <dbReference type="Proteomes" id="UP000823674"/>
    </source>
</evidence>
<name>A0ABQ7MFP9_BRACM</name>